<evidence type="ECO:0000256" key="4">
    <source>
        <dbReference type="HAMAP-Rule" id="MF_00171"/>
    </source>
</evidence>
<evidence type="ECO:0000313" key="9">
    <source>
        <dbReference type="EMBL" id="CUM84450.1"/>
    </source>
</evidence>
<dbReference type="RefSeq" id="WP_055156046.1">
    <property type="nucleotide sequence ID" value="NZ_CAXSNH010000008.1"/>
</dbReference>
<accession>A0A173S2G9</accession>
<dbReference type="PIRSF" id="PIRSF001430">
    <property type="entry name" value="tRNA_psdUrid_synth"/>
    <property type="match status" value="1"/>
</dbReference>
<protein>
    <recommendedName>
        <fullName evidence="4">tRNA pseudouridine synthase A</fullName>
        <ecNumber evidence="4">5.4.99.12</ecNumber>
    </recommendedName>
    <alternativeName>
        <fullName evidence="4">tRNA pseudouridine(38-40) synthase</fullName>
    </alternativeName>
    <alternativeName>
        <fullName evidence="4">tRNA pseudouridylate synthase I</fullName>
    </alternativeName>
    <alternativeName>
        <fullName evidence="4">tRNA-uridine isomerase I</fullName>
    </alternativeName>
</protein>
<comment type="caution">
    <text evidence="4">Lacks conserved residue(s) required for the propagation of feature annotation.</text>
</comment>
<evidence type="ECO:0000256" key="3">
    <source>
        <dbReference type="ARBA" id="ARBA00023235"/>
    </source>
</evidence>
<comment type="similarity">
    <text evidence="1 4 7">Belongs to the tRNA pseudouridine synthase TruA family.</text>
</comment>
<dbReference type="GO" id="GO:0160147">
    <property type="term" value="F:tRNA pseudouridine(38-40) synthase activity"/>
    <property type="evidence" value="ECO:0007669"/>
    <property type="project" value="UniProtKB-EC"/>
</dbReference>
<feature type="domain" description="Pseudouridine synthase I TruA alpha/beta" evidence="8">
    <location>
        <begin position="8"/>
        <end position="103"/>
    </location>
</feature>
<evidence type="ECO:0000256" key="2">
    <source>
        <dbReference type="ARBA" id="ARBA00022694"/>
    </source>
</evidence>
<dbReference type="AlphaFoldDB" id="A0A173S2G9"/>
<dbReference type="Gene3D" id="3.30.70.580">
    <property type="entry name" value="Pseudouridine synthase I, catalytic domain, N-terminal subdomain"/>
    <property type="match status" value="1"/>
</dbReference>
<dbReference type="Gene3D" id="3.30.70.660">
    <property type="entry name" value="Pseudouridine synthase I, catalytic domain, C-terminal subdomain"/>
    <property type="match status" value="1"/>
</dbReference>
<evidence type="ECO:0000256" key="1">
    <source>
        <dbReference type="ARBA" id="ARBA00009375"/>
    </source>
</evidence>
<evidence type="ECO:0000259" key="8">
    <source>
        <dbReference type="Pfam" id="PF01416"/>
    </source>
</evidence>
<gene>
    <name evidence="9" type="primary">truA_1</name>
    <name evidence="4" type="synonym">truA</name>
    <name evidence="9" type="ORF">ERS852574_01070</name>
</gene>
<keyword evidence="2 4" id="KW-0819">tRNA processing</keyword>
<reference evidence="9 10" key="1">
    <citation type="submission" date="2015-09" db="EMBL/GenBank/DDBJ databases">
        <authorList>
            <consortium name="Pathogen Informatics"/>
        </authorList>
    </citation>
    <scope>NUCLEOTIDE SEQUENCE [LARGE SCALE GENOMIC DNA]</scope>
    <source>
        <strain evidence="9 10">2789STDY5834962</strain>
    </source>
</reference>
<dbReference type="EC" id="5.4.99.12" evidence="4"/>
<dbReference type="Proteomes" id="UP000095727">
    <property type="component" value="Unassembled WGS sequence"/>
</dbReference>
<dbReference type="InterPro" id="IPR020094">
    <property type="entry name" value="TruA/RsuA/RluB/E/F_N"/>
</dbReference>
<dbReference type="HAMAP" id="MF_00171">
    <property type="entry name" value="TruA"/>
    <property type="match status" value="1"/>
</dbReference>
<feature type="binding site" evidence="4 6">
    <location>
        <position position="111"/>
    </location>
    <ligand>
        <name>substrate</name>
    </ligand>
</feature>
<dbReference type="FunFam" id="3.30.70.580:FF:000001">
    <property type="entry name" value="tRNA pseudouridine synthase A"/>
    <property type="match status" value="1"/>
</dbReference>
<evidence type="ECO:0000256" key="7">
    <source>
        <dbReference type="RuleBase" id="RU003792"/>
    </source>
</evidence>
<dbReference type="GO" id="GO:0031119">
    <property type="term" value="P:tRNA pseudouridine synthesis"/>
    <property type="evidence" value="ECO:0007669"/>
    <property type="project" value="UniProtKB-UniRule"/>
</dbReference>
<dbReference type="InterPro" id="IPR020097">
    <property type="entry name" value="PsdUridine_synth_TruA_a/b_dom"/>
</dbReference>
<organism evidence="9 10">
    <name type="scientific">Coprococcus comes</name>
    <dbReference type="NCBI Taxonomy" id="410072"/>
    <lineage>
        <taxon>Bacteria</taxon>
        <taxon>Bacillati</taxon>
        <taxon>Bacillota</taxon>
        <taxon>Clostridia</taxon>
        <taxon>Lachnospirales</taxon>
        <taxon>Lachnospiraceae</taxon>
        <taxon>Coprococcus</taxon>
    </lineage>
</organism>
<dbReference type="PANTHER" id="PTHR11142:SF0">
    <property type="entry name" value="TRNA PSEUDOURIDINE SYNTHASE-LIKE 1"/>
    <property type="match status" value="1"/>
</dbReference>
<dbReference type="EMBL" id="CYXR01000006">
    <property type="protein sequence ID" value="CUM84450.1"/>
    <property type="molecule type" value="Genomic_DNA"/>
</dbReference>
<dbReference type="PANTHER" id="PTHR11142">
    <property type="entry name" value="PSEUDOURIDYLATE SYNTHASE"/>
    <property type="match status" value="1"/>
</dbReference>
<evidence type="ECO:0000256" key="6">
    <source>
        <dbReference type="PIRSR" id="PIRSR001430-2"/>
    </source>
</evidence>
<dbReference type="Pfam" id="PF01416">
    <property type="entry name" value="PseudoU_synth_1"/>
    <property type="match status" value="2"/>
</dbReference>
<dbReference type="InterPro" id="IPR020095">
    <property type="entry name" value="PsdUridine_synth_TruA_C"/>
</dbReference>
<sequence length="259" mass="29609">MNTYRITVAYDGTAYRGWQRQENTELTIQGILERRISEIAGKKTVVSGSGRTDSGVHALGQECSLYLEQEIDMDSFKKQLNALLPEDIRVLDISREKRDFHARKSAVGKCYEYQIDLRDKMEVFHRKYRFHFPHPVDIAAMEKAAEYLMGTHDFSAFTDLKEDKDTVRTIYAVGIVYEKDTLTLSWIGDGFLYHMVRILTGTLLDVGIGKIKAEEIPEILKAKDRKKSGFPAPAKGLFLGRVFYTEAELKKAVQKISEK</sequence>
<dbReference type="CDD" id="cd02570">
    <property type="entry name" value="PseudoU_synth_EcTruA"/>
    <property type="match status" value="1"/>
</dbReference>
<name>A0A173S2G9_9FIRM</name>
<keyword evidence="3 4" id="KW-0413">Isomerase</keyword>
<comment type="subunit">
    <text evidence="4">Homodimer.</text>
</comment>
<proteinExistence type="inferred from homology"/>
<feature type="domain" description="Pseudouridine synthase I TruA alpha/beta" evidence="8">
    <location>
        <begin position="144"/>
        <end position="244"/>
    </location>
</feature>
<evidence type="ECO:0000256" key="5">
    <source>
        <dbReference type="PIRSR" id="PIRSR001430-1"/>
    </source>
</evidence>
<dbReference type="SUPFAM" id="SSF55120">
    <property type="entry name" value="Pseudouridine synthase"/>
    <property type="match status" value="1"/>
</dbReference>
<dbReference type="InterPro" id="IPR001406">
    <property type="entry name" value="PsdUridine_synth_TruA"/>
</dbReference>
<dbReference type="InterPro" id="IPR020103">
    <property type="entry name" value="PsdUridine_synth_cat_dom_sf"/>
</dbReference>
<comment type="function">
    <text evidence="4">Formation of pseudouridine at positions 38, 39 and 40 in the anticodon stem and loop of transfer RNAs.</text>
</comment>
<dbReference type="NCBIfam" id="TIGR00071">
    <property type="entry name" value="hisT_truA"/>
    <property type="match status" value="1"/>
</dbReference>
<comment type="catalytic activity">
    <reaction evidence="4 7">
        <text>uridine(38/39/40) in tRNA = pseudouridine(38/39/40) in tRNA</text>
        <dbReference type="Rhea" id="RHEA:22376"/>
        <dbReference type="Rhea" id="RHEA-COMP:10085"/>
        <dbReference type="Rhea" id="RHEA-COMP:10087"/>
        <dbReference type="ChEBI" id="CHEBI:65314"/>
        <dbReference type="ChEBI" id="CHEBI:65315"/>
        <dbReference type="EC" id="5.4.99.12"/>
    </reaction>
</comment>
<feature type="active site" description="Nucleophile" evidence="4 5">
    <location>
        <position position="53"/>
    </location>
</feature>
<dbReference type="GO" id="GO:0003723">
    <property type="term" value="F:RNA binding"/>
    <property type="evidence" value="ECO:0007669"/>
    <property type="project" value="InterPro"/>
</dbReference>
<evidence type="ECO:0000313" key="10">
    <source>
        <dbReference type="Proteomes" id="UP000095727"/>
    </source>
</evidence>